<keyword evidence="9 10" id="KW-0539">Nucleus</keyword>
<dbReference type="GO" id="GO:0000993">
    <property type="term" value="F:RNA polymerase II complex binding"/>
    <property type="evidence" value="ECO:0007669"/>
    <property type="project" value="TreeGrafter"/>
</dbReference>
<keyword evidence="7 10" id="KW-0805">Transcription regulation</keyword>
<dbReference type="SUPFAM" id="SSF57783">
    <property type="entry name" value="Zinc beta-ribbon"/>
    <property type="match status" value="1"/>
</dbReference>
<reference evidence="14" key="1">
    <citation type="submission" date="2010-11" db="EMBL/GenBank/DDBJ databases">
        <title>The genome sequence of Microbotryum violaceum strain p1A1 Lamole.</title>
        <authorList>
            <person name="Cuomo C."/>
            <person name="Perlin M."/>
            <person name="Young S.K."/>
            <person name="Zeng Q."/>
            <person name="Gargeya S."/>
            <person name="Alvarado L."/>
            <person name="Berlin A."/>
            <person name="Chapman S.B."/>
            <person name="Chen Z."/>
            <person name="Freedman E."/>
            <person name="Gellesch M."/>
            <person name="Goldberg J."/>
            <person name="Griggs A."/>
            <person name="Gujja S."/>
            <person name="Heilman E."/>
            <person name="Heiman D."/>
            <person name="Howarth C."/>
            <person name="Mehta T."/>
            <person name="Neiman D."/>
            <person name="Pearson M."/>
            <person name="Roberts A."/>
            <person name="Saif S."/>
            <person name="Shea T."/>
            <person name="Shenoy N."/>
            <person name="Sisk P."/>
            <person name="Stolte C."/>
            <person name="Sykes S."/>
            <person name="White J."/>
            <person name="Yandava C."/>
            <person name="Haas B."/>
            <person name="Nusbaum C."/>
            <person name="Birren B."/>
        </authorList>
    </citation>
    <scope>NUCLEOTIDE SEQUENCE [LARGE SCALE GENOMIC DNA]</scope>
    <source>
        <strain evidence="14">p1A1 Lamole</strain>
    </source>
</reference>
<evidence type="ECO:0000256" key="5">
    <source>
        <dbReference type="ARBA" id="ARBA00022771"/>
    </source>
</evidence>
<sequence length="214" mass="24235">MGKRSSAKKPQTRVKLTLDKTFKCMFCQHNGTITCKIDNKTKVGRLDCKDCAQHFETDINHLTEPIDIYAEWIDACRAVNPEGTRLQHRGQAPAVVRSNPTSTQGTNAAGGKKRRGSHDDDQEEEDEDEDDLPNPVGQRKKRRALDEDENEDEEEDEQEEDRDLPEPVGKNRVGVPQQVEEEDGDDDDDLPEPQGRKNRPGVVVDDEEDERTNT</sequence>
<dbReference type="InterPro" id="IPR038567">
    <property type="entry name" value="T_Elf1_sf"/>
</dbReference>
<feature type="compositionally biased region" description="Acidic residues" evidence="11">
    <location>
        <begin position="179"/>
        <end position="191"/>
    </location>
</feature>
<evidence type="ECO:0000313" key="12">
    <source>
        <dbReference type="EMBL" id="KDE03905.1"/>
    </source>
</evidence>
<feature type="compositionally biased region" description="Acidic residues" evidence="11">
    <location>
        <begin position="204"/>
        <end position="214"/>
    </location>
</feature>
<reference evidence="13" key="4">
    <citation type="submission" date="2015-06" db="UniProtKB">
        <authorList>
            <consortium name="EnsemblFungi"/>
        </authorList>
    </citation>
    <scope>IDENTIFICATION</scope>
</reference>
<evidence type="ECO:0000256" key="11">
    <source>
        <dbReference type="SAM" id="MobiDB-lite"/>
    </source>
</evidence>
<protein>
    <recommendedName>
        <fullName evidence="10">Transcription elongation factor 1 homolog</fullName>
    </recommendedName>
</protein>
<dbReference type="HOGENOM" id="CLU_105983_0_1_1"/>
<organism evidence="12">
    <name type="scientific">Microbotryum lychnidis-dioicae (strain p1A1 Lamole / MvSl-1064)</name>
    <name type="common">Anther smut fungus</name>
    <dbReference type="NCBI Taxonomy" id="683840"/>
    <lineage>
        <taxon>Eukaryota</taxon>
        <taxon>Fungi</taxon>
        <taxon>Dikarya</taxon>
        <taxon>Basidiomycota</taxon>
        <taxon>Pucciniomycotina</taxon>
        <taxon>Microbotryomycetes</taxon>
        <taxon>Microbotryales</taxon>
        <taxon>Microbotryaceae</taxon>
        <taxon>Microbotryum</taxon>
    </lineage>
</organism>
<evidence type="ECO:0000313" key="13">
    <source>
        <dbReference type="EnsemblFungi" id="MVLG_05659T0"/>
    </source>
</evidence>
<evidence type="ECO:0000256" key="3">
    <source>
        <dbReference type="ARBA" id="ARBA00009730"/>
    </source>
</evidence>
<dbReference type="EMBL" id="GL541722">
    <property type="protein sequence ID" value="KDE03905.1"/>
    <property type="molecule type" value="Genomic_DNA"/>
</dbReference>
<evidence type="ECO:0000256" key="8">
    <source>
        <dbReference type="ARBA" id="ARBA00023163"/>
    </source>
</evidence>
<gene>
    <name evidence="12" type="ORF">MVLG_05659</name>
</gene>
<reference evidence="12" key="2">
    <citation type="submission" date="2010-11" db="EMBL/GenBank/DDBJ databases">
        <authorList>
            <consortium name="The Broad Institute Genome Sequencing Platform"/>
            <person name="Earl A."/>
            <person name="Ward D."/>
            <person name="Feldgarden M."/>
            <person name="Gevers D."/>
            <person name="Butler R."/>
            <person name="Young S.K."/>
            <person name="Zeng Q."/>
            <person name="Gargeya S."/>
            <person name="Fitzgerald M."/>
            <person name="Haas B."/>
            <person name="Abouelleil A."/>
            <person name="Alvarado L."/>
            <person name="Arachchi H.M."/>
            <person name="Berlin A."/>
            <person name="Brown A."/>
            <person name="Chapman S.B."/>
            <person name="Chen Z."/>
            <person name="Dunbar C."/>
            <person name="Freedman E."/>
            <person name="Gearin G."/>
            <person name="Gellesch M."/>
            <person name="Goldberg J."/>
            <person name="Griggs A."/>
            <person name="Gujja S."/>
            <person name="Heilman E."/>
            <person name="Heiman D."/>
            <person name="Howarth C."/>
            <person name="Larson L."/>
            <person name="Lui A."/>
            <person name="MacDonald P.J.P."/>
            <person name="Mehta T."/>
            <person name="Montmayeur A."/>
            <person name="Murphy C."/>
            <person name="Neiman D."/>
            <person name="Pearson M."/>
            <person name="Priest M."/>
            <person name="Roberts A."/>
            <person name="Saif S."/>
            <person name="Shea T."/>
            <person name="Shenoy N."/>
            <person name="Sisk P."/>
            <person name="Stolte C."/>
            <person name="Sykes S."/>
            <person name="White J."/>
            <person name="Yandava C."/>
            <person name="Wortman J."/>
            <person name="Nusbaum C."/>
            <person name="Birren B."/>
        </authorList>
    </citation>
    <scope>NUCLEOTIDE SEQUENCE</scope>
    <source>
        <strain evidence="12">P1A1 Lamole</strain>
    </source>
</reference>
<evidence type="ECO:0000256" key="2">
    <source>
        <dbReference type="ARBA" id="ARBA00004123"/>
    </source>
</evidence>
<dbReference type="InParanoid" id="U5HEX0"/>
<dbReference type="AlphaFoldDB" id="U5HEX0"/>
<keyword evidence="5 10" id="KW-0863">Zinc-finger</keyword>
<dbReference type="OrthoDB" id="445983at2759"/>
<dbReference type="PANTHER" id="PTHR20934">
    <property type="entry name" value="TRANSCRIPTION ELONGATION FACTOR 1 HOMOLOG"/>
    <property type="match status" value="1"/>
</dbReference>
<feature type="compositionally biased region" description="Polar residues" evidence="11">
    <location>
        <begin position="98"/>
        <end position="107"/>
    </location>
</feature>
<evidence type="ECO:0000256" key="4">
    <source>
        <dbReference type="ARBA" id="ARBA00022723"/>
    </source>
</evidence>
<dbReference type="PANTHER" id="PTHR20934:SF0">
    <property type="entry name" value="TRANSCRIPTION ELONGATION FACTOR 1 HOMOLOG"/>
    <property type="match status" value="1"/>
</dbReference>
<dbReference type="FunFam" id="2.20.25.190:FF:000001">
    <property type="entry name" value="Transcription elongation factor 1 homolog"/>
    <property type="match status" value="1"/>
</dbReference>
<evidence type="ECO:0000256" key="6">
    <source>
        <dbReference type="ARBA" id="ARBA00022833"/>
    </source>
</evidence>
<keyword evidence="6 10" id="KW-0862">Zinc</keyword>
<dbReference type="GO" id="GO:0008023">
    <property type="term" value="C:transcription elongation factor complex"/>
    <property type="evidence" value="ECO:0007669"/>
    <property type="project" value="TreeGrafter"/>
</dbReference>
<dbReference type="Gene3D" id="2.20.25.190">
    <property type="match status" value="1"/>
</dbReference>
<proteinExistence type="inferred from homology"/>
<accession>U5HEX0</accession>
<dbReference type="Proteomes" id="UP000017200">
    <property type="component" value="Unassembled WGS sequence"/>
</dbReference>
<comment type="similarity">
    <text evidence="3 10">Belongs to the ELOF1 family.</text>
</comment>
<keyword evidence="4 10" id="KW-0479">Metal-binding</keyword>
<dbReference type="EMBL" id="AEIJ01000599">
    <property type="status" value="NOT_ANNOTATED_CDS"/>
    <property type="molecule type" value="Genomic_DNA"/>
</dbReference>
<evidence type="ECO:0000256" key="1">
    <source>
        <dbReference type="ARBA" id="ARBA00003357"/>
    </source>
</evidence>
<keyword evidence="14" id="KW-1185">Reference proteome</keyword>
<dbReference type="Pfam" id="PF05129">
    <property type="entry name" value="Zn_ribbon_Elf1"/>
    <property type="match status" value="1"/>
</dbReference>
<feature type="compositionally biased region" description="Acidic residues" evidence="11">
    <location>
        <begin position="146"/>
        <end position="163"/>
    </location>
</feature>
<dbReference type="InterPro" id="IPR007808">
    <property type="entry name" value="Elf1"/>
</dbReference>
<dbReference type="STRING" id="683840.U5HEX0"/>
<evidence type="ECO:0000256" key="9">
    <source>
        <dbReference type="ARBA" id="ARBA00023242"/>
    </source>
</evidence>
<keyword evidence="8 10" id="KW-0804">Transcription</keyword>
<dbReference type="GO" id="GO:0006368">
    <property type="term" value="P:transcription elongation by RNA polymerase II"/>
    <property type="evidence" value="ECO:0007669"/>
    <property type="project" value="TreeGrafter"/>
</dbReference>
<comment type="subcellular location">
    <subcellularLocation>
        <location evidence="2 10">Nucleus</location>
    </subcellularLocation>
</comment>
<feature type="compositionally biased region" description="Acidic residues" evidence="11">
    <location>
        <begin position="120"/>
        <end position="132"/>
    </location>
</feature>
<name>U5HEX0_USTV1</name>
<evidence type="ECO:0000256" key="7">
    <source>
        <dbReference type="ARBA" id="ARBA00023015"/>
    </source>
</evidence>
<evidence type="ECO:0000256" key="10">
    <source>
        <dbReference type="RuleBase" id="RU364033"/>
    </source>
</evidence>
<dbReference type="OMA" id="PIDIYHE"/>
<feature type="region of interest" description="Disordered" evidence="11">
    <location>
        <begin position="84"/>
        <end position="214"/>
    </location>
</feature>
<evidence type="ECO:0000313" key="14">
    <source>
        <dbReference type="Proteomes" id="UP000017200"/>
    </source>
</evidence>
<dbReference type="GO" id="GO:0008270">
    <property type="term" value="F:zinc ion binding"/>
    <property type="evidence" value="ECO:0007669"/>
    <property type="project" value="UniProtKB-KW"/>
</dbReference>
<dbReference type="EnsemblFungi" id="MVLG_05659T0">
    <property type="protein sequence ID" value="MVLG_05659T0"/>
    <property type="gene ID" value="MVLG_05659"/>
</dbReference>
<comment type="function">
    <text evidence="1 10">Transcription elongation factor implicated in the maintenance of proper chromatin structure in actively transcribed regions.</text>
</comment>
<reference evidence="12 14" key="3">
    <citation type="journal article" date="2015" name="BMC Genomics">
        <title>Sex and parasites: genomic and transcriptomic analysis of Microbotryum lychnidis-dioicae, the biotrophic and plant-castrating anther smut fungus.</title>
        <authorList>
            <person name="Perlin M.H."/>
            <person name="Amselem J."/>
            <person name="Fontanillas E."/>
            <person name="Toh S.S."/>
            <person name="Chen Z."/>
            <person name="Goldberg J."/>
            <person name="Duplessis S."/>
            <person name="Henrissat B."/>
            <person name="Young S."/>
            <person name="Zeng Q."/>
            <person name="Aguileta G."/>
            <person name="Petit E."/>
            <person name="Badouin H."/>
            <person name="Andrews J."/>
            <person name="Razeeq D."/>
            <person name="Gabaldon T."/>
            <person name="Quesneville H."/>
            <person name="Giraud T."/>
            <person name="Hood M.E."/>
            <person name="Schultz D.J."/>
            <person name="Cuomo C.A."/>
        </authorList>
    </citation>
    <scope>NUCLEOTIDE SEQUENCE [LARGE SCALE GENOMIC DNA]</scope>
    <source>
        <strain evidence="12">P1A1 Lamole</strain>
        <strain evidence="14">p1A1 Lamole</strain>
    </source>
</reference>